<organism evidence="1 2">
    <name type="scientific">Nonomuraea monospora</name>
    <dbReference type="NCBI Taxonomy" id="568818"/>
    <lineage>
        <taxon>Bacteria</taxon>
        <taxon>Bacillati</taxon>
        <taxon>Actinomycetota</taxon>
        <taxon>Actinomycetes</taxon>
        <taxon>Streptosporangiales</taxon>
        <taxon>Streptosporangiaceae</taxon>
        <taxon>Nonomuraea</taxon>
    </lineage>
</organism>
<dbReference type="Proteomes" id="UP001499843">
    <property type="component" value="Unassembled WGS sequence"/>
</dbReference>
<reference evidence="2" key="1">
    <citation type="journal article" date="2019" name="Int. J. Syst. Evol. Microbiol.">
        <title>The Global Catalogue of Microorganisms (GCM) 10K type strain sequencing project: providing services to taxonomists for standard genome sequencing and annotation.</title>
        <authorList>
            <consortium name="The Broad Institute Genomics Platform"/>
            <consortium name="The Broad Institute Genome Sequencing Center for Infectious Disease"/>
            <person name="Wu L."/>
            <person name="Ma J."/>
        </authorList>
    </citation>
    <scope>NUCLEOTIDE SEQUENCE [LARGE SCALE GENOMIC DNA]</scope>
    <source>
        <strain evidence="2">JCM 16114</strain>
    </source>
</reference>
<gene>
    <name evidence="1" type="ORF">GCM10009850_088700</name>
</gene>
<comment type="caution">
    <text evidence="1">The sequence shown here is derived from an EMBL/GenBank/DDBJ whole genome shotgun (WGS) entry which is preliminary data.</text>
</comment>
<name>A0ABP5PRJ1_9ACTN</name>
<dbReference type="EMBL" id="BAAAQX010000032">
    <property type="protein sequence ID" value="GAA2213408.1"/>
    <property type="molecule type" value="Genomic_DNA"/>
</dbReference>
<keyword evidence="2" id="KW-1185">Reference proteome</keyword>
<protein>
    <submittedName>
        <fullName evidence="1">Uncharacterized protein</fullName>
    </submittedName>
</protein>
<proteinExistence type="predicted"/>
<dbReference type="RefSeq" id="WP_344488921.1">
    <property type="nucleotide sequence ID" value="NZ_BAAAQX010000032.1"/>
</dbReference>
<sequence length="95" mass="10604">MAEYFEVRMTIESHERAAELAHGILLAGLATSIDITEAPDQPIHRDEPVWQLTLIATDEQIPTLQRYIGGGAPIDCQPVNHDFDSYPDWLTDGQS</sequence>
<evidence type="ECO:0000313" key="2">
    <source>
        <dbReference type="Proteomes" id="UP001499843"/>
    </source>
</evidence>
<accession>A0ABP5PRJ1</accession>
<evidence type="ECO:0000313" key="1">
    <source>
        <dbReference type="EMBL" id="GAA2213408.1"/>
    </source>
</evidence>